<organism evidence="5 6">
    <name type="scientific">Gadus morhua</name>
    <name type="common">Atlantic cod</name>
    <dbReference type="NCBI Taxonomy" id="8049"/>
    <lineage>
        <taxon>Eukaryota</taxon>
        <taxon>Metazoa</taxon>
        <taxon>Chordata</taxon>
        <taxon>Craniata</taxon>
        <taxon>Vertebrata</taxon>
        <taxon>Euteleostomi</taxon>
        <taxon>Actinopterygii</taxon>
        <taxon>Neopterygii</taxon>
        <taxon>Teleostei</taxon>
        <taxon>Neoteleostei</taxon>
        <taxon>Acanthomorphata</taxon>
        <taxon>Zeiogadaria</taxon>
        <taxon>Gadariae</taxon>
        <taxon>Gadiformes</taxon>
        <taxon>Gadoidei</taxon>
        <taxon>Gadidae</taxon>
        <taxon>Gadus</taxon>
    </lineage>
</organism>
<feature type="compositionally biased region" description="Basic residues" evidence="3">
    <location>
        <begin position="37"/>
        <end position="55"/>
    </location>
</feature>
<evidence type="ECO:0000256" key="2">
    <source>
        <dbReference type="ARBA" id="ARBA00022801"/>
    </source>
</evidence>
<protein>
    <submittedName>
        <fullName evidence="5">Interferon stimulated exonuclease gene</fullName>
    </submittedName>
</protein>
<evidence type="ECO:0000313" key="5">
    <source>
        <dbReference type="Ensembl" id="ENSGMOP00000069027.1"/>
    </source>
</evidence>
<dbReference type="SUPFAM" id="SSF53098">
    <property type="entry name" value="Ribonuclease H-like"/>
    <property type="match status" value="1"/>
</dbReference>
<gene>
    <name evidence="5" type="primary">isg20</name>
</gene>
<evidence type="ECO:0000256" key="3">
    <source>
        <dbReference type="SAM" id="MobiDB-lite"/>
    </source>
</evidence>
<dbReference type="AlphaFoldDB" id="A0A8C5D1B5"/>
<dbReference type="SMART" id="SM00479">
    <property type="entry name" value="EXOIII"/>
    <property type="match status" value="1"/>
</dbReference>
<accession>A0A8C5D1B5</accession>
<evidence type="ECO:0000256" key="1">
    <source>
        <dbReference type="ARBA" id="ARBA00022722"/>
    </source>
</evidence>
<dbReference type="OrthoDB" id="16516at2759"/>
<dbReference type="InterPro" id="IPR013520">
    <property type="entry name" value="Ribonucl_H"/>
</dbReference>
<dbReference type="PANTHER" id="PTHR12801:SF57">
    <property type="entry name" value="APOPTOSIS-ENHANCING NUCLEASE"/>
    <property type="match status" value="1"/>
</dbReference>
<reference evidence="5" key="1">
    <citation type="submission" date="2025-08" db="UniProtKB">
        <authorList>
            <consortium name="Ensembl"/>
        </authorList>
    </citation>
    <scope>IDENTIFICATION</scope>
</reference>
<proteinExistence type="predicted"/>
<dbReference type="InterPro" id="IPR047021">
    <property type="entry name" value="REXO1/3/4-like"/>
</dbReference>
<dbReference type="Ensembl" id="ENSGMOT00000074815.1">
    <property type="protein sequence ID" value="ENSGMOP00000069027.1"/>
    <property type="gene ID" value="ENSGMOG00000032618.1"/>
</dbReference>
<keyword evidence="1" id="KW-0540">Nuclease</keyword>
<keyword evidence="2" id="KW-0378">Hydrolase</keyword>
<keyword evidence="6" id="KW-1185">Reference proteome</keyword>
<feature type="compositionally biased region" description="Polar residues" evidence="3">
    <location>
        <begin position="1"/>
        <end position="18"/>
    </location>
</feature>
<feature type="region of interest" description="Disordered" evidence="3">
    <location>
        <begin position="89"/>
        <end position="144"/>
    </location>
</feature>
<sequence length="355" mass="39386">MDASSNRSGTLHTSSPNNYRDLCRKTMMLGVAETAKPNRKRQWKSKSASLKRKRTEFHPESLEINTMVKKSPAFFTSTLGLGATRAEEAKSGQEFRGSQASTSSLHHKVAQRPGAGPALGERWESDSGFSSEASPPVSGRSSPSLCPSPALLVSLDCEMVGTGPRGRCSELARCSILDYSGSVLYDKYISPCQPVTDYRTRWSGIQRHHLLNAVPFAEARDEILCMLEGKVIVGHSIYNDFKALDMCHPCHMVRDVGSSRHVRKLAGFPHNRCLSLKILANKLLDRSIQSGRKGHCSVEDALAALHIYKLVENEMESELWSKTSKSEELPQPGPVSIDHYMQDQYWPEHLTDDGQ</sequence>
<dbReference type="InterPro" id="IPR012337">
    <property type="entry name" value="RNaseH-like_sf"/>
</dbReference>
<evidence type="ECO:0000259" key="4">
    <source>
        <dbReference type="SMART" id="SM00479"/>
    </source>
</evidence>
<dbReference type="GO" id="GO:0004527">
    <property type="term" value="F:exonuclease activity"/>
    <property type="evidence" value="ECO:0007669"/>
    <property type="project" value="UniProtKB-KW"/>
</dbReference>
<reference evidence="5" key="2">
    <citation type="submission" date="2025-09" db="UniProtKB">
        <authorList>
            <consortium name="Ensembl"/>
        </authorList>
    </citation>
    <scope>IDENTIFICATION</scope>
</reference>
<dbReference type="GO" id="GO:0003676">
    <property type="term" value="F:nucleic acid binding"/>
    <property type="evidence" value="ECO:0007669"/>
    <property type="project" value="InterPro"/>
</dbReference>
<dbReference type="GO" id="GO:0005730">
    <property type="term" value="C:nucleolus"/>
    <property type="evidence" value="ECO:0007669"/>
    <property type="project" value="UniProtKB-ARBA"/>
</dbReference>
<dbReference type="InterPro" id="IPR036397">
    <property type="entry name" value="RNaseH_sf"/>
</dbReference>
<dbReference type="PANTHER" id="PTHR12801">
    <property type="entry name" value="RNA EXONUCLEASE REXO1 / RECO3 FAMILY MEMBER-RELATED"/>
    <property type="match status" value="1"/>
</dbReference>
<dbReference type="OMA" id="FSSSKHY"/>
<dbReference type="Gene3D" id="3.30.420.10">
    <property type="entry name" value="Ribonuclease H-like superfamily/Ribonuclease H"/>
    <property type="match status" value="1"/>
</dbReference>
<feature type="region of interest" description="Disordered" evidence="3">
    <location>
        <begin position="34"/>
        <end position="56"/>
    </location>
</feature>
<feature type="region of interest" description="Disordered" evidence="3">
    <location>
        <begin position="1"/>
        <end position="21"/>
    </location>
</feature>
<evidence type="ECO:0000313" key="6">
    <source>
        <dbReference type="Proteomes" id="UP000694546"/>
    </source>
</evidence>
<dbReference type="Proteomes" id="UP000694546">
    <property type="component" value="Chromosome 9"/>
</dbReference>
<feature type="domain" description="Exonuclease" evidence="4">
    <location>
        <begin position="151"/>
        <end position="317"/>
    </location>
</feature>
<dbReference type="Pfam" id="PF00929">
    <property type="entry name" value="RNase_T"/>
    <property type="match status" value="1"/>
</dbReference>
<name>A0A8C5D1B5_GADMO</name>
<dbReference type="GeneTree" id="ENSGT00940000160781"/>